<accession>A0A2A5WBS6</accession>
<dbReference type="EMBL" id="NTJZ01000005">
    <property type="protein sequence ID" value="PDH33995.1"/>
    <property type="molecule type" value="Genomic_DNA"/>
</dbReference>
<sequence>MLKIDSVLVDTDWLATNIDNELLVVLDASVTPVVPGYTSINDDAEFSAIPGARRFDYDGVFCKPNSVLPHMMPAQELFQHEARKLGINADSVVIVYDDIGLYASPRAWWMFRAMGHSQVAVLDGGLPKWIKEERGIIKQYDNSRDGNFLGNLDTDLFCDFEVVLKGLYEPGCQILDARSAGRFKGVDAEPRPGVRAGHMPNAKNLPFPEVLSGGELKPAKELRDLFSRLIEKDQKIITSCGSGITACILTLAATVAGYENLAVYDGSWAEWGLPSKLPVVTG</sequence>
<organism evidence="4 5">
    <name type="scientific">OM182 bacterium MED-G28</name>
    <dbReference type="NCBI Taxonomy" id="1986256"/>
    <lineage>
        <taxon>Bacteria</taxon>
        <taxon>Pseudomonadati</taxon>
        <taxon>Pseudomonadota</taxon>
        <taxon>Gammaproteobacteria</taxon>
        <taxon>OMG group</taxon>
        <taxon>OM182 clade</taxon>
    </lineage>
</organism>
<reference evidence="4 5" key="1">
    <citation type="submission" date="2017-08" db="EMBL/GenBank/DDBJ databases">
        <title>Fine stratification of microbial communities through a metagenomic profile of the photic zone.</title>
        <authorList>
            <person name="Haro-Moreno J.M."/>
            <person name="Lopez-Perez M."/>
            <person name="De La Torre J."/>
            <person name="Picazo A."/>
            <person name="Camacho A."/>
            <person name="Rodriguez-Valera F."/>
        </authorList>
    </citation>
    <scope>NUCLEOTIDE SEQUENCE [LARGE SCALE GENOMIC DNA]</scope>
    <source>
        <strain evidence="4">MED-G28</strain>
    </source>
</reference>
<dbReference type="Pfam" id="PF00581">
    <property type="entry name" value="Rhodanese"/>
    <property type="match status" value="2"/>
</dbReference>
<gene>
    <name evidence="4" type="ORF">CNF02_06460</name>
</gene>
<dbReference type="InterPro" id="IPR045078">
    <property type="entry name" value="TST/MPST-like"/>
</dbReference>
<dbReference type="GO" id="GO:0004792">
    <property type="term" value="F:thiosulfate-cyanide sulfurtransferase activity"/>
    <property type="evidence" value="ECO:0007669"/>
    <property type="project" value="TreeGrafter"/>
</dbReference>
<feature type="domain" description="Rhodanese" evidence="3">
    <location>
        <begin position="49"/>
        <end position="138"/>
    </location>
</feature>
<dbReference type="SUPFAM" id="SSF52821">
    <property type="entry name" value="Rhodanese/Cell cycle control phosphatase"/>
    <property type="match status" value="2"/>
</dbReference>
<evidence type="ECO:0000259" key="3">
    <source>
        <dbReference type="PROSITE" id="PS50206"/>
    </source>
</evidence>
<name>A0A2A5WBS6_9GAMM</name>
<dbReference type="InterPro" id="IPR036873">
    <property type="entry name" value="Rhodanese-like_dom_sf"/>
</dbReference>
<dbReference type="CDD" id="cd01448">
    <property type="entry name" value="TST_Repeat_1"/>
    <property type="match status" value="1"/>
</dbReference>
<dbReference type="Gene3D" id="3.40.250.10">
    <property type="entry name" value="Rhodanese-like domain"/>
    <property type="match status" value="2"/>
</dbReference>
<dbReference type="PANTHER" id="PTHR11364">
    <property type="entry name" value="THIOSULFATE SULFERTANSFERASE"/>
    <property type="match status" value="1"/>
</dbReference>
<dbReference type="PROSITE" id="PS50206">
    <property type="entry name" value="RHODANESE_3"/>
    <property type="match status" value="2"/>
</dbReference>
<evidence type="ECO:0000313" key="5">
    <source>
        <dbReference type="Proteomes" id="UP000219329"/>
    </source>
</evidence>
<evidence type="ECO:0000313" key="4">
    <source>
        <dbReference type="EMBL" id="PDH33995.1"/>
    </source>
</evidence>
<comment type="caution">
    <text evidence="4">The sequence shown here is derived from an EMBL/GenBank/DDBJ whole genome shotgun (WGS) entry which is preliminary data.</text>
</comment>
<evidence type="ECO:0000256" key="2">
    <source>
        <dbReference type="ARBA" id="ARBA00022737"/>
    </source>
</evidence>
<dbReference type="Proteomes" id="UP000219329">
    <property type="component" value="Unassembled WGS sequence"/>
</dbReference>
<feature type="domain" description="Rhodanese" evidence="3">
    <location>
        <begin position="168"/>
        <end position="277"/>
    </location>
</feature>
<dbReference type="SMART" id="SM00450">
    <property type="entry name" value="RHOD"/>
    <property type="match status" value="2"/>
</dbReference>
<dbReference type="InterPro" id="IPR001763">
    <property type="entry name" value="Rhodanese-like_dom"/>
</dbReference>
<proteinExistence type="predicted"/>
<dbReference type="AlphaFoldDB" id="A0A2A5WBS6"/>
<keyword evidence="2" id="KW-0677">Repeat</keyword>
<protein>
    <submittedName>
        <fullName evidence="4">Sulfurtransferase</fullName>
    </submittedName>
</protein>
<dbReference type="PANTHER" id="PTHR11364:SF27">
    <property type="entry name" value="SULFURTRANSFERASE"/>
    <property type="match status" value="1"/>
</dbReference>
<evidence type="ECO:0000256" key="1">
    <source>
        <dbReference type="ARBA" id="ARBA00022679"/>
    </source>
</evidence>
<keyword evidence="1 4" id="KW-0808">Transferase</keyword>
<dbReference type="FunFam" id="3.40.250.10:FF:000001">
    <property type="entry name" value="Sulfurtransferase"/>
    <property type="match status" value="1"/>
</dbReference>
<dbReference type="CDD" id="cd01449">
    <property type="entry name" value="TST_Repeat_2"/>
    <property type="match status" value="1"/>
</dbReference>